<reference evidence="1 2" key="1">
    <citation type="submission" date="2024-01" db="EMBL/GenBank/DDBJ databases">
        <title>Seven novel Bacillus-like species.</title>
        <authorList>
            <person name="Liu G."/>
        </authorList>
    </citation>
    <scope>NUCLEOTIDE SEQUENCE [LARGE SCALE GENOMIC DNA]</scope>
    <source>
        <strain evidence="1 2">FJAT-51639</strain>
    </source>
</reference>
<dbReference type="PANTHER" id="PTHR32120">
    <property type="entry name" value="SMALL RIBOSOMAL SUBUNIT BIOGENESIS GTPASE RSGA"/>
    <property type="match status" value="1"/>
</dbReference>
<evidence type="ECO:0000313" key="2">
    <source>
        <dbReference type="Proteomes" id="UP001372526"/>
    </source>
</evidence>
<dbReference type="Proteomes" id="UP001372526">
    <property type="component" value="Unassembled WGS sequence"/>
</dbReference>
<sequence length="95" mass="11095">MKINKKVFEIIDSVENLDDGFEDIVELSMKCKFSNCTHTTEPGCAVKKAISEGIFSEERFNNYYRVTNEAEYVSQQKNKTKAIDYMKQLKLFHRS</sequence>
<dbReference type="SUPFAM" id="SSF52540">
    <property type="entry name" value="P-loop containing nucleoside triphosphate hydrolases"/>
    <property type="match status" value="1"/>
</dbReference>
<proteinExistence type="predicted"/>
<name>A0ABU8FGX0_9BACI</name>
<dbReference type="RefSeq" id="WP_336472548.1">
    <property type="nucleotide sequence ID" value="NZ_JBAWSX010000005.1"/>
</dbReference>
<dbReference type="EMBL" id="JBAWSX010000005">
    <property type="protein sequence ID" value="MEI4801940.1"/>
    <property type="molecule type" value="Genomic_DNA"/>
</dbReference>
<dbReference type="InterPro" id="IPR004881">
    <property type="entry name" value="Ribosome_biogen_GTPase_RsgA"/>
</dbReference>
<comment type="caution">
    <text evidence="1">The sequence shown here is derived from an EMBL/GenBank/DDBJ whole genome shotgun (WGS) entry which is preliminary data.</text>
</comment>
<evidence type="ECO:0000313" key="1">
    <source>
        <dbReference type="EMBL" id="MEI4801940.1"/>
    </source>
</evidence>
<gene>
    <name evidence="1" type="ORF">WAZ07_11485</name>
</gene>
<organism evidence="1 2">
    <name type="scientific">Bacillus bruguierae</name>
    <dbReference type="NCBI Taxonomy" id="3127667"/>
    <lineage>
        <taxon>Bacteria</taxon>
        <taxon>Bacillati</taxon>
        <taxon>Bacillota</taxon>
        <taxon>Bacilli</taxon>
        <taxon>Bacillales</taxon>
        <taxon>Bacillaceae</taxon>
        <taxon>Bacillus</taxon>
    </lineage>
</organism>
<evidence type="ECO:0008006" key="3">
    <source>
        <dbReference type="Google" id="ProtNLM"/>
    </source>
</evidence>
<dbReference type="InterPro" id="IPR027417">
    <property type="entry name" value="P-loop_NTPase"/>
</dbReference>
<accession>A0ABU8FGX0</accession>
<dbReference type="Gene3D" id="1.10.40.50">
    <property type="entry name" value="Probable gtpase engc, domain 3"/>
    <property type="match status" value="1"/>
</dbReference>
<protein>
    <recommendedName>
        <fullName evidence="3">Ribosome biogenesis GTPase</fullName>
    </recommendedName>
</protein>
<keyword evidence="2" id="KW-1185">Reference proteome</keyword>